<accession>A0ABQ5VQK3</accession>
<feature type="chain" id="PRO_5045362071" description="DUF1036 domain-containing protein" evidence="1">
    <location>
        <begin position="24"/>
        <end position="139"/>
    </location>
</feature>
<name>A0ABQ5VQK3_9RHOB</name>
<gene>
    <name evidence="2" type="ORF">GCM10007927_42340</name>
</gene>
<organism evidence="2 3">
    <name type="scientific">Sulfitobacter pacificus</name>
    <dbReference type="NCBI Taxonomy" id="1499314"/>
    <lineage>
        <taxon>Bacteria</taxon>
        <taxon>Pseudomonadati</taxon>
        <taxon>Pseudomonadota</taxon>
        <taxon>Alphaproteobacteria</taxon>
        <taxon>Rhodobacterales</taxon>
        <taxon>Roseobacteraceae</taxon>
        <taxon>Sulfitobacter</taxon>
    </lineage>
</organism>
<dbReference type="Pfam" id="PF06282">
    <property type="entry name" value="DUF1036"/>
    <property type="match status" value="1"/>
</dbReference>
<reference evidence="2" key="1">
    <citation type="journal article" date="2014" name="Int. J. Syst. Evol. Microbiol.">
        <title>Complete genome of a new Firmicutes species belonging to the dominant human colonic microbiota ('Ruminococcus bicirculans') reveals two chromosomes and a selective capacity to utilize plant glucans.</title>
        <authorList>
            <consortium name="NISC Comparative Sequencing Program"/>
            <person name="Wegmann U."/>
            <person name="Louis P."/>
            <person name="Goesmann A."/>
            <person name="Henrissat B."/>
            <person name="Duncan S.H."/>
            <person name="Flint H.J."/>
        </authorList>
    </citation>
    <scope>NUCLEOTIDE SEQUENCE</scope>
    <source>
        <strain evidence="2">NBRC 109915</strain>
    </source>
</reference>
<keyword evidence="3" id="KW-1185">Reference proteome</keyword>
<dbReference type="EMBL" id="BSNL01000024">
    <property type="protein sequence ID" value="GLQ29430.1"/>
    <property type="molecule type" value="Genomic_DNA"/>
</dbReference>
<protein>
    <recommendedName>
        <fullName evidence="4">DUF1036 domain-containing protein</fullName>
    </recommendedName>
</protein>
<evidence type="ECO:0000313" key="2">
    <source>
        <dbReference type="EMBL" id="GLQ29430.1"/>
    </source>
</evidence>
<keyword evidence="1" id="KW-0732">Signal</keyword>
<dbReference type="RefSeq" id="WP_284376834.1">
    <property type="nucleotide sequence ID" value="NZ_BSNL01000024.1"/>
</dbReference>
<comment type="caution">
    <text evidence="2">The sequence shown here is derived from an EMBL/GenBank/DDBJ whole genome shotgun (WGS) entry which is preliminary data.</text>
</comment>
<sequence length="139" mass="15764">MQRKLIRLVACAVGISPFLPIRAEAQFAVCNQTFDVINVALGAYERRAFNTSGWWTIGPNQCANVIDETLTARYFYVFAKDVFGREVLTGATPMCVAPDRFEIRGEGDCLVRGLIEARFHEVDTRKSERWTLFIYPPPN</sequence>
<dbReference type="Proteomes" id="UP001161388">
    <property type="component" value="Unassembled WGS sequence"/>
</dbReference>
<evidence type="ECO:0000256" key="1">
    <source>
        <dbReference type="SAM" id="SignalP"/>
    </source>
</evidence>
<evidence type="ECO:0008006" key="4">
    <source>
        <dbReference type="Google" id="ProtNLM"/>
    </source>
</evidence>
<feature type="signal peptide" evidence="1">
    <location>
        <begin position="1"/>
        <end position="23"/>
    </location>
</feature>
<reference evidence="2" key="2">
    <citation type="submission" date="2023-01" db="EMBL/GenBank/DDBJ databases">
        <title>Draft genome sequence of Sulfitobacter pacificus strain NBRC 109915.</title>
        <authorList>
            <person name="Sun Q."/>
            <person name="Mori K."/>
        </authorList>
    </citation>
    <scope>NUCLEOTIDE SEQUENCE</scope>
    <source>
        <strain evidence="2">NBRC 109915</strain>
    </source>
</reference>
<proteinExistence type="predicted"/>
<evidence type="ECO:0000313" key="3">
    <source>
        <dbReference type="Proteomes" id="UP001161388"/>
    </source>
</evidence>
<dbReference type="InterPro" id="IPR009380">
    <property type="entry name" value="DUF1036"/>
</dbReference>